<dbReference type="Proteomes" id="UP001162483">
    <property type="component" value="Unassembled WGS sequence"/>
</dbReference>
<dbReference type="EMBL" id="CATNWA010020490">
    <property type="protein sequence ID" value="CAI9618640.1"/>
    <property type="molecule type" value="Genomic_DNA"/>
</dbReference>
<comment type="caution">
    <text evidence="1">The sequence shown here is derived from an EMBL/GenBank/DDBJ whole genome shotgun (WGS) entry which is preliminary data.</text>
</comment>
<keyword evidence="2" id="KW-1185">Reference proteome</keyword>
<evidence type="ECO:0000313" key="2">
    <source>
        <dbReference type="Proteomes" id="UP001162483"/>
    </source>
</evidence>
<accession>A0ABN9HA13</accession>
<organism evidence="1 2">
    <name type="scientific">Staurois parvus</name>
    <dbReference type="NCBI Taxonomy" id="386267"/>
    <lineage>
        <taxon>Eukaryota</taxon>
        <taxon>Metazoa</taxon>
        <taxon>Chordata</taxon>
        <taxon>Craniata</taxon>
        <taxon>Vertebrata</taxon>
        <taxon>Euteleostomi</taxon>
        <taxon>Amphibia</taxon>
        <taxon>Batrachia</taxon>
        <taxon>Anura</taxon>
        <taxon>Neobatrachia</taxon>
        <taxon>Ranoidea</taxon>
        <taxon>Ranidae</taxon>
        <taxon>Staurois</taxon>
    </lineage>
</organism>
<protein>
    <submittedName>
        <fullName evidence="1">Uncharacterized protein</fullName>
    </submittedName>
</protein>
<name>A0ABN9HA13_9NEOB</name>
<proteinExistence type="predicted"/>
<gene>
    <name evidence="1" type="ORF">SPARVUS_LOCUS15708549</name>
</gene>
<reference evidence="1" key="1">
    <citation type="submission" date="2023-05" db="EMBL/GenBank/DDBJ databases">
        <authorList>
            <person name="Stuckert A."/>
        </authorList>
    </citation>
    <scope>NUCLEOTIDE SEQUENCE</scope>
</reference>
<sequence length="73" mass="7971">MQCGIRSGFCANSAPHHNRTSFMRTAAGVCVKLTTPQNWFAKCGAMCRIVSYGCEYPYHKKSSAAFWCGCGAI</sequence>
<evidence type="ECO:0000313" key="1">
    <source>
        <dbReference type="EMBL" id="CAI9618640.1"/>
    </source>
</evidence>